<dbReference type="InterPro" id="IPR011650">
    <property type="entry name" value="Peptidase_M20_dimer"/>
</dbReference>
<feature type="domain" description="Peptidase M20 dimerisation" evidence="3">
    <location>
        <begin position="199"/>
        <end position="299"/>
    </location>
</feature>
<evidence type="ECO:0000259" key="3">
    <source>
        <dbReference type="Pfam" id="PF07687"/>
    </source>
</evidence>
<comment type="similarity">
    <text evidence="1">Belongs to the peptidase M20 family.</text>
</comment>
<dbReference type="InterPro" id="IPR036264">
    <property type="entry name" value="Bact_exopeptidase_dim_dom"/>
</dbReference>
<dbReference type="Gene3D" id="3.40.630.10">
    <property type="entry name" value="Zn peptidases"/>
    <property type="match status" value="1"/>
</dbReference>
<keyword evidence="2 4" id="KW-0378">Hydrolase</keyword>
<gene>
    <name evidence="4" type="ORF">PV361_05445</name>
</gene>
<dbReference type="NCBIfam" id="TIGR01879">
    <property type="entry name" value="hydantase"/>
    <property type="match status" value="1"/>
</dbReference>
<reference evidence="4 5" key="1">
    <citation type="submission" date="2022-11" db="EMBL/GenBank/DDBJ databases">
        <title>The First Case of Preauricular Fistular Abscess Caused by Peptoniphilus grossensis.</title>
        <authorList>
            <person name="Byun J.-H."/>
        </authorList>
    </citation>
    <scope>NUCLEOTIDE SEQUENCE [LARGE SCALE GENOMIC DNA]</scope>
    <source>
        <strain evidence="4 5">GYB008</strain>
    </source>
</reference>
<dbReference type="PANTHER" id="PTHR32494:SF5">
    <property type="entry name" value="ALLANTOATE AMIDOHYDROLASE"/>
    <property type="match status" value="1"/>
</dbReference>
<dbReference type="Pfam" id="PF01546">
    <property type="entry name" value="Peptidase_M20"/>
    <property type="match status" value="1"/>
</dbReference>
<keyword evidence="5" id="KW-1185">Reference proteome</keyword>
<evidence type="ECO:0000256" key="2">
    <source>
        <dbReference type="ARBA" id="ARBA00022801"/>
    </source>
</evidence>
<comment type="caution">
    <text evidence="4">The sequence shown here is derived from an EMBL/GenBank/DDBJ whole genome shotgun (WGS) entry which is preliminary data.</text>
</comment>
<dbReference type="GO" id="GO:0016787">
    <property type="term" value="F:hydrolase activity"/>
    <property type="evidence" value="ECO:0007669"/>
    <property type="project" value="UniProtKB-KW"/>
</dbReference>
<dbReference type="RefSeq" id="WP_332087283.1">
    <property type="nucleotide sequence ID" value="NZ_JARBCY010000033.1"/>
</dbReference>
<dbReference type="EMBL" id="JARBCY010000033">
    <property type="protein sequence ID" value="MEF3318142.1"/>
    <property type="molecule type" value="Genomic_DNA"/>
</dbReference>
<dbReference type="Gene3D" id="3.30.70.360">
    <property type="match status" value="1"/>
</dbReference>
<proteinExistence type="inferred from homology"/>
<sequence>MNFERFYKNLEKFASIGRNKDGGITRLAFSEEYNKSIKELEKYAAKKGIETKKDKVGNLFFIHNPNNSDKFIMLGSHMDTVKSGGLYDGALGAISALEVLETIKEKNIETKYGIIAVAFNAEEGSEMGGTFGSRTIAGRNDLNDESLKNKLGKYNLTIEDLKDSIIDFNKILCFLELHIEQGGVLEHEGLDIGVVDGIVGITRYNITIKGNANHAGTTPMNLRNDPIKKLPNLLEKLYELSNKYDHPFVMTVGDILVRPGMYNIIPAEVEVLIEVRDMKQINIDNFFKDVKEFLDKEIIDYSFVKNVEKPSVKLDKSLMELAETQAENLGYRFKIMSSGAGHDAKEISHLVPTSLIFVPSKDGISHSPKEFTKKEDLKKGISLIYNMVVRISGGYLK</sequence>
<accession>A0ABU7XBA8</accession>
<dbReference type="PIRSF" id="PIRSF001235">
    <property type="entry name" value="Amidase_carbamoylase"/>
    <property type="match status" value="1"/>
</dbReference>
<dbReference type="PANTHER" id="PTHR32494">
    <property type="entry name" value="ALLANTOATE DEIMINASE-RELATED"/>
    <property type="match status" value="1"/>
</dbReference>
<dbReference type="InterPro" id="IPR001261">
    <property type="entry name" value="ArgE/DapE_CS"/>
</dbReference>
<dbReference type="SUPFAM" id="SSF53187">
    <property type="entry name" value="Zn-dependent exopeptidases"/>
    <property type="match status" value="1"/>
</dbReference>
<name>A0ABU7XBA8_9FIRM</name>
<evidence type="ECO:0000256" key="1">
    <source>
        <dbReference type="ARBA" id="ARBA00006153"/>
    </source>
</evidence>
<evidence type="ECO:0000313" key="5">
    <source>
        <dbReference type="Proteomes" id="UP001328425"/>
    </source>
</evidence>
<dbReference type="InterPro" id="IPR002933">
    <property type="entry name" value="Peptidase_M20"/>
</dbReference>
<protein>
    <submittedName>
        <fullName evidence="4">Zn-dependent hydrolase</fullName>
    </submittedName>
</protein>
<dbReference type="Proteomes" id="UP001328425">
    <property type="component" value="Unassembled WGS sequence"/>
</dbReference>
<organism evidence="4 5">
    <name type="scientific">Peptoniphilus grossensis</name>
    <dbReference type="NCBI Taxonomy" id="1465756"/>
    <lineage>
        <taxon>Bacteria</taxon>
        <taxon>Bacillati</taxon>
        <taxon>Bacillota</taxon>
        <taxon>Tissierellia</taxon>
        <taxon>Tissierellales</taxon>
        <taxon>Peptoniphilaceae</taxon>
        <taxon>Peptoniphilus</taxon>
    </lineage>
</organism>
<evidence type="ECO:0000313" key="4">
    <source>
        <dbReference type="EMBL" id="MEF3318142.1"/>
    </source>
</evidence>
<dbReference type="InterPro" id="IPR010158">
    <property type="entry name" value="Amidase_Cbmase"/>
</dbReference>
<dbReference type="SUPFAM" id="SSF55031">
    <property type="entry name" value="Bacterial exopeptidase dimerisation domain"/>
    <property type="match status" value="1"/>
</dbReference>
<dbReference type="PROSITE" id="PS00758">
    <property type="entry name" value="ARGE_DAPE_CPG2_1"/>
    <property type="match status" value="1"/>
</dbReference>
<dbReference type="Pfam" id="PF07687">
    <property type="entry name" value="M20_dimer"/>
    <property type="match status" value="1"/>
</dbReference>